<evidence type="ECO:0000313" key="2">
    <source>
        <dbReference type="EMBL" id="ELY64203.1"/>
    </source>
</evidence>
<keyword evidence="1" id="KW-0472">Membrane</keyword>
<dbReference type="EMBL" id="AOIA01000034">
    <property type="protein sequence ID" value="ELY64203.1"/>
    <property type="molecule type" value="Genomic_DNA"/>
</dbReference>
<accession>L9XUB2</accession>
<organism evidence="2 3">
    <name type="scientific">Natronococcus jeotgali DSM 18795</name>
    <dbReference type="NCBI Taxonomy" id="1227498"/>
    <lineage>
        <taxon>Archaea</taxon>
        <taxon>Methanobacteriati</taxon>
        <taxon>Methanobacteriota</taxon>
        <taxon>Stenosarchaea group</taxon>
        <taxon>Halobacteria</taxon>
        <taxon>Halobacteriales</taxon>
        <taxon>Natrialbaceae</taxon>
        <taxon>Natronococcus</taxon>
    </lineage>
</organism>
<dbReference type="OrthoDB" id="239158at2157"/>
<evidence type="ECO:0000256" key="1">
    <source>
        <dbReference type="SAM" id="Phobius"/>
    </source>
</evidence>
<proteinExistence type="predicted"/>
<keyword evidence="1" id="KW-0812">Transmembrane</keyword>
<dbReference type="AlphaFoldDB" id="L9XUB2"/>
<dbReference type="Proteomes" id="UP000011531">
    <property type="component" value="Unassembled WGS sequence"/>
</dbReference>
<comment type="caution">
    <text evidence="2">The sequence shown here is derived from an EMBL/GenBank/DDBJ whole genome shotgun (WGS) entry which is preliminary data.</text>
</comment>
<feature type="transmembrane region" description="Helical" evidence="1">
    <location>
        <begin position="37"/>
        <end position="61"/>
    </location>
</feature>
<evidence type="ECO:0000313" key="3">
    <source>
        <dbReference type="Proteomes" id="UP000011531"/>
    </source>
</evidence>
<keyword evidence="1" id="KW-1133">Transmembrane helix</keyword>
<feature type="transmembrane region" description="Helical" evidence="1">
    <location>
        <begin position="12"/>
        <end position="31"/>
    </location>
</feature>
<gene>
    <name evidence="2" type="ORF">C492_06767</name>
</gene>
<sequence length="100" mass="10522">MIDASLQTASILFAIIGGTAAGVLSLLLWGILRESPFGTVITLLTLTLAGVILYHVFLIIAGGESVFLDTLRSAMHTVVAIFLLLVIATHEQIQQSVSGS</sequence>
<name>L9XUB2_9EURY</name>
<feature type="transmembrane region" description="Helical" evidence="1">
    <location>
        <begin position="73"/>
        <end position="90"/>
    </location>
</feature>
<dbReference type="RefSeq" id="WP_008421642.1">
    <property type="nucleotide sequence ID" value="NZ_AOIA01000034.1"/>
</dbReference>
<reference evidence="2 3" key="1">
    <citation type="journal article" date="2014" name="PLoS Genet.">
        <title>Phylogenetically driven sequencing of extremely halophilic archaea reveals strategies for static and dynamic osmo-response.</title>
        <authorList>
            <person name="Becker E.A."/>
            <person name="Seitzer P.M."/>
            <person name="Tritt A."/>
            <person name="Larsen D."/>
            <person name="Krusor M."/>
            <person name="Yao A.I."/>
            <person name="Wu D."/>
            <person name="Madern D."/>
            <person name="Eisen J.A."/>
            <person name="Darling A.E."/>
            <person name="Facciotti M.T."/>
        </authorList>
    </citation>
    <scope>NUCLEOTIDE SEQUENCE [LARGE SCALE GENOMIC DNA]</scope>
    <source>
        <strain evidence="2 3">DSM 18795</strain>
    </source>
</reference>
<protein>
    <submittedName>
        <fullName evidence="2">Uncharacterized protein</fullName>
    </submittedName>
</protein>
<dbReference type="STRING" id="1227498.C492_06767"/>
<keyword evidence="3" id="KW-1185">Reference proteome</keyword>